<dbReference type="RefSeq" id="WP_162334577.1">
    <property type="nucleotide sequence ID" value="NZ_CP048113.1"/>
</dbReference>
<dbReference type="InterPro" id="IPR011010">
    <property type="entry name" value="DNA_brk_join_enz"/>
</dbReference>
<keyword evidence="1" id="KW-0238">DNA-binding</keyword>
<evidence type="ECO:0000256" key="2">
    <source>
        <dbReference type="SAM" id="Coils"/>
    </source>
</evidence>
<dbReference type="SUPFAM" id="SSF56349">
    <property type="entry name" value="DNA breaking-rejoining enzymes"/>
    <property type="match status" value="1"/>
</dbReference>
<protein>
    <recommendedName>
        <fullName evidence="7">Site-specific integrase</fullName>
    </recommendedName>
</protein>
<keyword evidence="6" id="KW-1185">Reference proteome</keyword>
<name>A0A6B9ZQ38_9BACT</name>
<gene>
    <name evidence="5" type="ORF">GWR21_25700</name>
</gene>
<evidence type="ECO:0000259" key="3">
    <source>
        <dbReference type="Pfam" id="PF13102"/>
    </source>
</evidence>
<feature type="coiled-coil region" evidence="2">
    <location>
        <begin position="56"/>
        <end position="90"/>
    </location>
</feature>
<evidence type="ECO:0000313" key="5">
    <source>
        <dbReference type="EMBL" id="QHS62853.1"/>
    </source>
</evidence>
<dbReference type="Pfam" id="PF13102">
    <property type="entry name" value="Phage_int_SAM_5"/>
    <property type="match status" value="1"/>
</dbReference>
<feature type="domain" description="Phage integrase SAM-like" evidence="3">
    <location>
        <begin position="109"/>
        <end position="215"/>
    </location>
</feature>
<dbReference type="AlphaFoldDB" id="A0A6B9ZQ38"/>
<dbReference type="Proteomes" id="UP000476411">
    <property type="component" value="Chromosome"/>
</dbReference>
<dbReference type="InterPro" id="IPR025269">
    <property type="entry name" value="SAM-like_dom"/>
</dbReference>
<evidence type="ECO:0000313" key="6">
    <source>
        <dbReference type="Proteomes" id="UP000476411"/>
    </source>
</evidence>
<reference evidence="5 6" key="1">
    <citation type="submission" date="2020-01" db="EMBL/GenBank/DDBJ databases">
        <title>Complete genome sequence of Chitinophaga sp. H33E-04 isolated from quinoa roots.</title>
        <authorList>
            <person name="Weon H.-Y."/>
            <person name="Lee S.A."/>
        </authorList>
    </citation>
    <scope>NUCLEOTIDE SEQUENCE [LARGE SCALE GENOMIC DNA]</scope>
    <source>
        <strain evidence="5 6">H33E-04</strain>
    </source>
</reference>
<dbReference type="InterPro" id="IPR035386">
    <property type="entry name" value="Arm-DNA-bind_5"/>
</dbReference>
<evidence type="ECO:0000259" key="4">
    <source>
        <dbReference type="Pfam" id="PF17293"/>
    </source>
</evidence>
<evidence type="ECO:0000256" key="1">
    <source>
        <dbReference type="ARBA" id="ARBA00023125"/>
    </source>
</evidence>
<dbReference type="EMBL" id="CP048113">
    <property type="protein sequence ID" value="QHS62853.1"/>
    <property type="molecule type" value="Genomic_DNA"/>
</dbReference>
<dbReference type="GO" id="GO:0003677">
    <property type="term" value="F:DNA binding"/>
    <property type="evidence" value="ECO:0007669"/>
    <property type="project" value="UniProtKB-KW"/>
</dbReference>
<dbReference type="Pfam" id="PF17293">
    <property type="entry name" value="Arm-DNA-bind_5"/>
    <property type="match status" value="1"/>
</dbReference>
<keyword evidence="2" id="KW-0175">Coiled coil</keyword>
<sequence length="300" mass="35179">MNILKTKYNFWLYKSKLNKKGQSPIYMRIIVGSSKTELSTGIFVSSKNWDGNRQVIRDREEDVEMLNEKLEILKKKFKQSFKQLMELETDFTPEMIKSRMLGENIEFKTLLQLFTSHNAKMKELEGKDYAPATLKRYNTTLIHVQNFLKHKFNQSDILISQLNLSFLNEFEHYFKVVRGCNHNSAVKYIKNLRRVINSALDNQYISTDPFAGYKSKIKPVTTVFLTKDELSRIEGKIFDIPRLESVKKIFLFQVYSGLSYIDLKNLQSSHIIDLLGQQWIFTTRTKSKIPVRVPLIVSIR</sequence>
<feature type="domain" description="Arm DNA-binding" evidence="4">
    <location>
        <begin position="10"/>
        <end position="97"/>
    </location>
</feature>
<dbReference type="KEGG" id="chih:GWR21_25700"/>
<dbReference type="InterPro" id="IPR010998">
    <property type="entry name" value="Integrase_recombinase_N"/>
</dbReference>
<organism evidence="5 6">
    <name type="scientific">Chitinophaga agri</name>
    <dbReference type="NCBI Taxonomy" id="2703787"/>
    <lineage>
        <taxon>Bacteria</taxon>
        <taxon>Pseudomonadati</taxon>
        <taxon>Bacteroidota</taxon>
        <taxon>Chitinophagia</taxon>
        <taxon>Chitinophagales</taxon>
        <taxon>Chitinophagaceae</taxon>
        <taxon>Chitinophaga</taxon>
    </lineage>
</organism>
<evidence type="ECO:0008006" key="7">
    <source>
        <dbReference type="Google" id="ProtNLM"/>
    </source>
</evidence>
<proteinExistence type="predicted"/>
<accession>A0A6B9ZQ38</accession>
<dbReference type="Gene3D" id="1.10.150.130">
    <property type="match status" value="1"/>
</dbReference>